<keyword evidence="4" id="KW-1185">Reference proteome</keyword>
<feature type="transmembrane region" description="Helical" evidence="2">
    <location>
        <begin position="151"/>
        <end position="171"/>
    </location>
</feature>
<feature type="region of interest" description="Disordered" evidence="1">
    <location>
        <begin position="400"/>
        <end position="438"/>
    </location>
</feature>
<dbReference type="RefSeq" id="WP_203909531.1">
    <property type="nucleotide sequence ID" value="NZ_BONY01000021.1"/>
</dbReference>
<dbReference type="InterPro" id="IPR045782">
    <property type="entry name" value="TrbL_3"/>
</dbReference>
<keyword evidence="2" id="KW-1133">Transmembrane helix</keyword>
<organism evidence="3 4">
    <name type="scientific">Rhizocola hellebori</name>
    <dbReference type="NCBI Taxonomy" id="1392758"/>
    <lineage>
        <taxon>Bacteria</taxon>
        <taxon>Bacillati</taxon>
        <taxon>Actinomycetota</taxon>
        <taxon>Actinomycetes</taxon>
        <taxon>Micromonosporales</taxon>
        <taxon>Micromonosporaceae</taxon>
        <taxon>Rhizocola</taxon>
    </lineage>
</organism>
<dbReference type="EMBL" id="BONY01000021">
    <property type="protein sequence ID" value="GIH05683.1"/>
    <property type="molecule type" value="Genomic_DNA"/>
</dbReference>
<feature type="transmembrane region" description="Helical" evidence="2">
    <location>
        <begin position="177"/>
        <end position="193"/>
    </location>
</feature>
<name>A0A8J3VH93_9ACTN</name>
<accession>A0A8J3VH93</accession>
<feature type="transmembrane region" description="Helical" evidence="2">
    <location>
        <begin position="54"/>
        <end position="73"/>
    </location>
</feature>
<keyword evidence="2" id="KW-0472">Membrane</keyword>
<gene>
    <name evidence="3" type="ORF">Rhe02_37500</name>
</gene>
<protein>
    <recommendedName>
        <fullName evidence="5">Type IV secretion system protein</fullName>
    </recommendedName>
</protein>
<comment type="caution">
    <text evidence="3">The sequence shown here is derived from an EMBL/GenBank/DDBJ whole genome shotgun (WGS) entry which is preliminary data.</text>
</comment>
<evidence type="ECO:0000313" key="4">
    <source>
        <dbReference type="Proteomes" id="UP000612899"/>
    </source>
</evidence>
<feature type="transmembrane region" description="Helical" evidence="2">
    <location>
        <begin position="205"/>
        <end position="228"/>
    </location>
</feature>
<evidence type="ECO:0000313" key="3">
    <source>
        <dbReference type="EMBL" id="GIH05683.1"/>
    </source>
</evidence>
<reference evidence="3" key="1">
    <citation type="submission" date="2021-01" db="EMBL/GenBank/DDBJ databases">
        <title>Whole genome shotgun sequence of Rhizocola hellebori NBRC 109834.</title>
        <authorList>
            <person name="Komaki H."/>
            <person name="Tamura T."/>
        </authorList>
    </citation>
    <scope>NUCLEOTIDE SEQUENCE</scope>
    <source>
        <strain evidence="3">NBRC 109834</strain>
    </source>
</reference>
<sequence>MGWVVDDLLEAMLNWFAKTIVGGLDVLWDLLAASVFTSPDVTVLPQVRTFSSTSLGIVNTAYVLAFLAVFLLIMGRDTVQIRYGPGELIPRLVIGLIAANFATPLCATLIEVANALTGALTAQDITSPASMQQMRITVDSALADKNGSEPAGVLLILIGLVIAVMVGMLLIQWIIRLGVLIIAVGVAPIALALHGTPQTEPTAKLWWRTMLGTLGTVVAQTVALHTTLTIFLDPNANLSSLGLPGDRTVIFNLLVVVCLLWATLKIPAMMRHYVTQSSPSPAGTILRVVLVQQLTKGLRHKFSAGGAGGIARGSGGAAGASRRAGGPWPFTSPGGGRRPLPRATDLPTRPPTSPGSASASLPTRPPSGAGPGVVGVAYPTGRPIRPYTRQELAAGVDLFGKTVPRQPPTTLARSSRPPIRAAGVVSDPSPAGPRAGVPAGVTPATVFARQRPVRAPVRGPWHMRTS</sequence>
<evidence type="ECO:0000256" key="2">
    <source>
        <dbReference type="SAM" id="Phobius"/>
    </source>
</evidence>
<proteinExistence type="predicted"/>
<evidence type="ECO:0000256" key="1">
    <source>
        <dbReference type="SAM" id="MobiDB-lite"/>
    </source>
</evidence>
<dbReference type="Pfam" id="PF19590">
    <property type="entry name" value="TrbL_3"/>
    <property type="match status" value="1"/>
</dbReference>
<keyword evidence="2" id="KW-0812">Transmembrane</keyword>
<dbReference type="AlphaFoldDB" id="A0A8J3VH93"/>
<feature type="transmembrane region" description="Helical" evidence="2">
    <location>
        <begin position="248"/>
        <end position="264"/>
    </location>
</feature>
<dbReference type="Proteomes" id="UP000612899">
    <property type="component" value="Unassembled WGS sequence"/>
</dbReference>
<evidence type="ECO:0008006" key="5">
    <source>
        <dbReference type="Google" id="ProtNLM"/>
    </source>
</evidence>
<feature type="region of interest" description="Disordered" evidence="1">
    <location>
        <begin position="310"/>
        <end position="376"/>
    </location>
</feature>